<dbReference type="InterPro" id="IPR015797">
    <property type="entry name" value="NUDIX_hydrolase-like_dom_sf"/>
</dbReference>
<evidence type="ECO:0000259" key="4">
    <source>
        <dbReference type="PROSITE" id="PS51462"/>
    </source>
</evidence>
<protein>
    <recommendedName>
        <fullName evidence="4">Nudix hydrolase domain-containing protein</fullName>
    </recommendedName>
</protein>
<dbReference type="GO" id="GO:0016787">
    <property type="term" value="F:hydrolase activity"/>
    <property type="evidence" value="ECO:0007669"/>
    <property type="project" value="UniProtKB-KW"/>
</dbReference>
<dbReference type="Pfam" id="PF00293">
    <property type="entry name" value="NUDIX"/>
    <property type="match status" value="1"/>
</dbReference>
<dbReference type="PANTHER" id="PTHR43046">
    <property type="entry name" value="GDP-MANNOSE MANNOSYL HYDROLASE"/>
    <property type="match status" value="1"/>
</dbReference>
<evidence type="ECO:0000256" key="3">
    <source>
        <dbReference type="ARBA" id="ARBA00022842"/>
    </source>
</evidence>
<evidence type="ECO:0000313" key="6">
    <source>
        <dbReference type="Proteomes" id="UP000178099"/>
    </source>
</evidence>
<dbReference type="EMBL" id="MHLN01000052">
    <property type="protein sequence ID" value="OGZ09432.1"/>
    <property type="molecule type" value="Genomic_DNA"/>
</dbReference>
<comment type="cofactor">
    <cofactor evidence="1">
        <name>Mg(2+)</name>
        <dbReference type="ChEBI" id="CHEBI:18420"/>
    </cofactor>
</comment>
<proteinExistence type="predicted"/>
<dbReference type="SUPFAM" id="SSF55811">
    <property type="entry name" value="Nudix"/>
    <property type="match status" value="1"/>
</dbReference>
<dbReference type="Proteomes" id="UP000178099">
    <property type="component" value="Unassembled WGS sequence"/>
</dbReference>
<reference evidence="5 6" key="1">
    <citation type="journal article" date="2016" name="Nat. Commun.">
        <title>Thousands of microbial genomes shed light on interconnected biogeochemical processes in an aquifer system.</title>
        <authorList>
            <person name="Anantharaman K."/>
            <person name="Brown C.T."/>
            <person name="Hug L.A."/>
            <person name="Sharon I."/>
            <person name="Castelle C.J."/>
            <person name="Probst A.J."/>
            <person name="Thomas B.C."/>
            <person name="Singh A."/>
            <person name="Wilkins M.J."/>
            <person name="Karaoz U."/>
            <person name="Brodie E.L."/>
            <person name="Williams K.H."/>
            <person name="Hubbard S.S."/>
            <person name="Banfield J.F."/>
        </authorList>
    </citation>
    <scope>NUCLEOTIDE SEQUENCE [LARGE SCALE GENOMIC DNA]</scope>
</reference>
<dbReference type="Gene3D" id="3.90.79.10">
    <property type="entry name" value="Nucleoside Triphosphate Pyrophosphohydrolase"/>
    <property type="match status" value="1"/>
</dbReference>
<comment type="caution">
    <text evidence="5">The sequence shown here is derived from an EMBL/GenBank/DDBJ whole genome shotgun (WGS) entry which is preliminary data.</text>
</comment>
<feature type="domain" description="Nudix hydrolase" evidence="4">
    <location>
        <begin position="9"/>
        <end position="157"/>
    </location>
</feature>
<dbReference type="AlphaFoldDB" id="A0A1G2D7I8"/>
<gene>
    <name evidence="5" type="ORF">A3D67_03050</name>
</gene>
<organism evidence="5 6">
    <name type="scientific">Candidatus Lloydbacteria bacterium RIFCSPHIGHO2_02_FULL_51_22</name>
    <dbReference type="NCBI Taxonomy" id="1798663"/>
    <lineage>
        <taxon>Bacteria</taxon>
        <taxon>Candidatus Lloydiibacteriota</taxon>
    </lineage>
</organism>
<keyword evidence="2" id="KW-0378">Hydrolase</keyword>
<evidence type="ECO:0000256" key="1">
    <source>
        <dbReference type="ARBA" id="ARBA00001946"/>
    </source>
</evidence>
<evidence type="ECO:0000313" key="5">
    <source>
        <dbReference type="EMBL" id="OGZ09432.1"/>
    </source>
</evidence>
<keyword evidence="3" id="KW-0460">Magnesium</keyword>
<dbReference type="PROSITE" id="PS51462">
    <property type="entry name" value="NUDIX"/>
    <property type="match status" value="1"/>
</dbReference>
<sequence length="166" mass="19226">MAQTVRDDERHRIVMTCIIHDGKGRYLATKRAPTKKVHPNKWTVPGGGLEPADYLTTPKTTKEAWYFVVEKALRREVREEVNLEIEKPEFVVDLVFIRPDKVPVLTLSYFAKRKSGTVKLEEGDATEWKWVTVREAKKLDFIVGIAEEIQYVDDILKGKRAARLRF</sequence>
<dbReference type="PANTHER" id="PTHR43046:SF12">
    <property type="entry name" value="GDP-MANNOSE MANNOSYL HYDROLASE"/>
    <property type="match status" value="1"/>
</dbReference>
<name>A0A1G2D7I8_9BACT</name>
<accession>A0A1G2D7I8</accession>
<evidence type="ECO:0000256" key="2">
    <source>
        <dbReference type="ARBA" id="ARBA00022801"/>
    </source>
</evidence>
<dbReference type="InterPro" id="IPR000086">
    <property type="entry name" value="NUDIX_hydrolase_dom"/>
</dbReference>